<evidence type="ECO:0000313" key="2">
    <source>
        <dbReference type="Proteomes" id="UP000054481"/>
    </source>
</evidence>
<dbReference type="Proteomes" id="UP000054481">
    <property type="component" value="Unassembled WGS sequence"/>
</dbReference>
<dbReference type="EMBL" id="KQ031091">
    <property type="protein sequence ID" value="KJZ68005.1"/>
    <property type="molecule type" value="Genomic_DNA"/>
</dbReference>
<reference evidence="1 2" key="1">
    <citation type="journal article" date="2014" name="Genome Biol. Evol.">
        <title>Comparative genomics and transcriptomics analyses reveal divergent lifestyle features of nematode endoparasitic fungus Hirsutella minnesotensis.</title>
        <authorList>
            <person name="Lai Y."/>
            <person name="Liu K."/>
            <person name="Zhang X."/>
            <person name="Zhang X."/>
            <person name="Li K."/>
            <person name="Wang N."/>
            <person name="Shu C."/>
            <person name="Wu Y."/>
            <person name="Wang C."/>
            <person name="Bushley K.E."/>
            <person name="Xiang M."/>
            <person name="Liu X."/>
        </authorList>
    </citation>
    <scope>NUCLEOTIDE SEQUENCE [LARGE SCALE GENOMIC DNA]</scope>
    <source>
        <strain evidence="1 2">3608</strain>
    </source>
</reference>
<proteinExistence type="predicted"/>
<evidence type="ECO:0000313" key="1">
    <source>
        <dbReference type="EMBL" id="KJZ68005.1"/>
    </source>
</evidence>
<name>A0A0F7ZHU2_9HYPO</name>
<gene>
    <name evidence="1" type="ORF">HIM_12604</name>
</gene>
<keyword evidence="2" id="KW-1185">Reference proteome</keyword>
<protein>
    <submittedName>
        <fullName evidence="1">Uncharacterized protein</fullName>
    </submittedName>
</protein>
<organism evidence="1 2">
    <name type="scientific">Hirsutella minnesotensis 3608</name>
    <dbReference type="NCBI Taxonomy" id="1043627"/>
    <lineage>
        <taxon>Eukaryota</taxon>
        <taxon>Fungi</taxon>
        <taxon>Dikarya</taxon>
        <taxon>Ascomycota</taxon>
        <taxon>Pezizomycotina</taxon>
        <taxon>Sordariomycetes</taxon>
        <taxon>Hypocreomycetidae</taxon>
        <taxon>Hypocreales</taxon>
        <taxon>Ophiocordycipitaceae</taxon>
        <taxon>Hirsutella</taxon>
    </lineage>
</organism>
<accession>A0A0F7ZHU2</accession>
<sequence length="77" mass="8624">MHHAISCVASQNPDREDLFKWMEADCAVDQLSIDDWAILEKVKLSTKALESSFATLDSVLLATDFVLVQFEEQGGKH</sequence>
<dbReference type="AlphaFoldDB" id="A0A0F7ZHU2"/>